<dbReference type="OrthoDB" id="1933717at2759"/>
<dbReference type="KEGG" id="nlo:107223151"/>
<dbReference type="GO" id="GO:0016616">
    <property type="term" value="F:oxidoreductase activity, acting on the CH-OH group of donors, NAD or NADP as acceptor"/>
    <property type="evidence" value="ECO:0007669"/>
    <property type="project" value="UniProtKB-ARBA"/>
</dbReference>
<dbReference type="InterPro" id="IPR002347">
    <property type="entry name" value="SDR_fam"/>
</dbReference>
<comment type="similarity">
    <text evidence="1">Belongs to the short-chain dehydrogenases/reductases (SDR) family.</text>
</comment>
<dbReference type="Proteomes" id="UP000829291">
    <property type="component" value="Chromosome 3"/>
</dbReference>
<proteinExistence type="inferred from homology"/>
<keyword evidence="3" id="KW-1185">Reference proteome</keyword>
<dbReference type="GeneID" id="107223151"/>
<dbReference type="InterPro" id="IPR020904">
    <property type="entry name" value="Sc_DH/Rdtase_CS"/>
</dbReference>
<dbReference type="PANTHER" id="PTHR43115:SF4">
    <property type="entry name" value="DEHYDROGENASE_REDUCTASE SDR FAMILY MEMBER 11"/>
    <property type="match status" value="1"/>
</dbReference>
<evidence type="ECO:0000256" key="2">
    <source>
        <dbReference type="ARBA" id="ARBA00023002"/>
    </source>
</evidence>
<evidence type="ECO:0000313" key="3">
    <source>
        <dbReference type="Proteomes" id="UP000829291"/>
    </source>
</evidence>
<evidence type="ECO:0000256" key="1">
    <source>
        <dbReference type="ARBA" id="ARBA00006484"/>
    </source>
</evidence>
<dbReference type="PRINTS" id="PR00080">
    <property type="entry name" value="SDRFAMILY"/>
</dbReference>
<dbReference type="Gene3D" id="3.40.50.720">
    <property type="entry name" value="NAD(P)-binding Rossmann-like Domain"/>
    <property type="match status" value="2"/>
</dbReference>
<dbReference type="InParanoid" id="A0A6J0BW01"/>
<reference evidence="4" key="1">
    <citation type="submission" date="2025-08" db="UniProtKB">
        <authorList>
            <consortium name="RefSeq"/>
        </authorList>
    </citation>
    <scope>IDENTIFICATION</scope>
    <source>
        <tissue evidence="4">Thorax and Abdomen</tissue>
    </source>
</reference>
<protein>
    <submittedName>
        <fullName evidence="4">Uncharacterized short-chain type dehydrogenase/reductase y4vI</fullName>
    </submittedName>
</protein>
<dbReference type="AlphaFoldDB" id="A0A6J0BW01"/>
<sequence length="535" mass="57574">MERWVSKVAVVTGASSGIGASVVQELVRQGMVVVGLARRKEKVERLADALIEFPGKLHSVECDVSKEESVLAAFAWIREELGTVDVLVNNAGIAKETTLTEGSLEEWRAVFDVNVFGLCLCTREAVRLMREGDVEGLVVHVNSLAGERVPAVPGFGVYPGSKRALTAMAETLRHELRATKIRVTCVSPGLVATELLSGYSAFSEEALAAMPALRPDDVAAAIVYVLSTPPHVQPPSPRFISKIAIALIGGKDMTVLWFPSWICPSHSSFFGQLPSRVCKQNFYSTVMERWVGKLAMVTGAADGIGAAIAEALVKGGVNVLALDVKIVRLFSLRERLRLARGKLYPKQCDVNKLEEIEAAFKFAKETAGGVDILINNAGVTHLSNITDGDTEGFLKVLQTNVLAVALFTKEAVRSMRDRQVDGHIININSIFGHQVVGINRGLYAPSKFAVTAMTETVRRELIGIKSGIKITSISPGAVSTEILDAAAAEANVPVSKMDVPRLEPSDVADAAIYILSTPPNVHITEFTLRPLGETL</sequence>
<dbReference type="PANTHER" id="PTHR43115">
    <property type="entry name" value="DEHYDROGENASE/REDUCTASE SDR FAMILY MEMBER 11"/>
    <property type="match status" value="1"/>
</dbReference>
<dbReference type="Pfam" id="PF00106">
    <property type="entry name" value="adh_short"/>
    <property type="match status" value="2"/>
</dbReference>
<keyword evidence="2" id="KW-0560">Oxidoreductase</keyword>
<gene>
    <name evidence="4" type="primary">LOC107223151</name>
</gene>
<dbReference type="PRINTS" id="PR00081">
    <property type="entry name" value="GDHRDH"/>
</dbReference>
<dbReference type="InterPro" id="IPR036291">
    <property type="entry name" value="NAD(P)-bd_dom_sf"/>
</dbReference>
<dbReference type="RefSeq" id="XP_015518233.2">
    <property type="nucleotide sequence ID" value="XM_015662747.2"/>
</dbReference>
<dbReference type="SUPFAM" id="SSF51735">
    <property type="entry name" value="NAD(P)-binding Rossmann-fold domains"/>
    <property type="match status" value="2"/>
</dbReference>
<organism evidence="4">
    <name type="scientific">Neodiprion lecontei</name>
    <name type="common">Redheaded pine sawfly</name>
    <dbReference type="NCBI Taxonomy" id="441921"/>
    <lineage>
        <taxon>Eukaryota</taxon>
        <taxon>Metazoa</taxon>
        <taxon>Ecdysozoa</taxon>
        <taxon>Arthropoda</taxon>
        <taxon>Hexapoda</taxon>
        <taxon>Insecta</taxon>
        <taxon>Pterygota</taxon>
        <taxon>Neoptera</taxon>
        <taxon>Endopterygota</taxon>
        <taxon>Hymenoptera</taxon>
        <taxon>Tenthredinoidea</taxon>
        <taxon>Diprionidae</taxon>
        <taxon>Diprioninae</taxon>
        <taxon>Neodiprion</taxon>
    </lineage>
</organism>
<evidence type="ECO:0000313" key="4">
    <source>
        <dbReference type="RefSeq" id="XP_015518233.2"/>
    </source>
</evidence>
<accession>A0A6J0BW01</accession>
<name>A0A6J0BW01_NEOLC</name>
<dbReference type="PROSITE" id="PS00061">
    <property type="entry name" value="ADH_SHORT"/>
    <property type="match status" value="1"/>
</dbReference>
<dbReference type="FunCoup" id="A0A6J0BW01">
    <property type="interactions" value="147"/>
</dbReference>